<dbReference type="AlphaFoldDB" id="A0A1H8US18"/>
<dbReference type="STRING" id="42354.SAMN05216333_13922"/>
<protein>
    <submittedName>
        <fullName evidence="1">Uncharacterized protein</fullName>
    </submittedName>
</protein>
<accession>A0A1H8US18</accession>
<proteinExistence type="predicted"/>
<dbReference type="Proteomes" id="UP000198814">
    <property type="component" value="Unassembled WGS sequence"/>
</dbReference>
<reference evidence="2" key="1">
    <citation type="submission" date="2016-10" db="EMBL/GenBank/DDBJ databases">
        <authorList>
            <person name="Varghese N."/>
            <person name="Submissions S."/>
        </authorList>
    </citation>
    <scope>NUCLEOTIDE SEQUENCE [LARGE SCALE GENOMIC DNA]</scope>
    <source>
        <strain evidence="2">Nm76</strain>
    </source>
</reference>
<gene>
    <name evidence="1" type="ORF">SAMN05216333_13922</name>
</gene>
<evidence type="ECO:0000313" key="2">
    <source>
        <dbReference type="Proteomes" id="UP000198814"/>
    </source>
</evidence>
<name>A0A1H8US18_9PROT</name>
<evidence type="ECO:0000313" key="1">
    <source>
        <dbReference type="EMBL" id="SEP05803.1"/>
    </source>
</evidence>
<organism evidence="1 2">
    <name type="scientific">Nitrosomonas oligotropha</name>
    <dbReference type="NCBI Taxonomy" id="42354"/>
    <lineage>
        <taxon>Bacteria</taxon>
        <taxon>Pseudomonadati</taxon>
        <taxon>Pseudomonadota</taxon>
        <taxon>Betaproteobacteria</taxon>
        <taxon>Nitrosomonadales</taxon>
        <taxon>Nitrosomonadaceae</taxon>
        <taxon>Nitrosomonas</taxon>
    </lineage>
</organism>
<dbReference type="EMBL" id="FODO01000039">
    <property type="protein sequence ID" value="SEP05803.1"/>
    <property type="molecule type" value="Genomic_DNA"/>
</dbReference>
<sequence length="59" mass="6436">MNQKSIELAKDPDLAGSLAAIRRAAQRARQLAVSTNTELVVLRNGKCVHIKPSGEQKPR</sequence>
<keyword evidence="2" id="KW-1185">Reference proteome</keyword>